<feature type="domain" description="LysM" evidence="2">
    <location>
        <begin position="865"/>
        <end position="911"/>
    </location>
</feature>
<dbReference type="PROSITE" id="PS01010">
    <property type="entry name" value="CRISP_2"/>
    <property type="match status" value="1"/>
</dbReference>
<dbReference type="Pfam" id="PF00188">
    <property type="entry name" value="CAP"/>
    <property type="match status" value="1"/>
</dbReference>
<dbReference type="CDD" id="cd00118">
    <property type="entry name" value="LysM"/>
    <property type="match status" value="2"/>
</dbReference>
<proteinExistence type="predicted"/>
<dbReference type="Gene3D" id="3.10.350.10">
    <property type="entry name" value="LysM domain"/>
    <property type="match status" value="3"/>
</dbReference>
<evidence type="ECO:0000256" key="1">
    <source>
        <dbReference type="SAM" id="MobiDB-lite"/>
    </source>
</evidence>
<keyword evidence="4" id="KW-1185">Reference proteome</keyword>
<dbReference type="InterPro" id="IPR018392">
    <property type="entry name" value="LysM"/>
</dbReference>
<dbReference type="EMBL" id="JAEHOC010000043">
    <property type="protein sequence ID" value="KAG2427140.1"/>
    <property type="molecule type" value="Genomic_DNA"/>
</dbReference>
<dbReference type="GO" id="GO:0005576">
    <property type="term" value="C:extracellular region"/>
    <property type="evidence" value="ECO:0007669"/>
    <property type="project" value="InterPro"/>
</dbReference>
<gene>
    <name evidence="3" type="ORF">HXX76_012650</name>
</gene>
<dbReference type="Proteomes" id="UP000650467">
    <property type="component" value="Unassembled WGS sequence"/>
</dbReference>
<feature type="domain" description="LysM" evidence="2">
    <location>
        <begin position="942"/>
        <end position="988"/>
    </location>
</feature>
<dbReference type="AlphaFoldDB" id="A0A835SUQ1"/>
<dbReference type="SUPFAM" id="SSF55797">
    <property type="entry name" value="PR-1-like"/>
    <property type="match status" value="1"/>
</dbReference>
<sequence length="1103" mass="112499">MQSGRVCCGSSGSNCPGATTCCGSQCCNPGFSCSNGQCVRSSGVISGNRALDLHNSYRRRHQSTPALSWSTNLENDARGWANYLASNCRFDHAQGISSGENLAYGYNSWDEACKAWYDEIVDYDYRTGTQKRGSENKMIGHFTAMVWAATTQVGCATAQSRSGCSMRTVYVCRYSPPGNMIWNGGRSLYFTNVKPLASNGGFYRGRYPPALAAAPPCPPSYRCSGCGGGIGYGERSSGCGCYGAGHGWYGGYSGGGGLGDRGKYGYGAHGGYYGGYVAAPAPPRLPVPRTHGTYPGGMAPPGCAGGKQRPTDAEGSADGGRGSGATTFPITSAFARASDIAATTTCSAVPIASALATTSTPAAVTTALAAGTAGTAGTAATGAGAALSAMASHRGHLSATSLVPILAPSWAVLDALQEAGVRPGARVRLRCSFDPVARACLSVDSLEHLRDGGLGSGADGSQSGNLTGRPLIAVAVVSLQCGAGADWRPGGTLEDVRAQMKAASDMLAGCSRNAFSLQTAVFDLPLSCSSELDRRLFVGRCSEVDISQRLTEALESAYGSTALAAGSSSSSSNGTDGTARAAIAAAVAAAAARVFILPLGAGNVCIWRGMAVPSRQTVLLPSERGRGLRMPWVIVHELLHVLGGLEHAGAANLLATPDYDREDDPLSAMGCGALDRSSLCAPDGGVCPNAPQMRYLGWAGLLADWGALDLPPGKPKWVQIPAQDDPTAPQDQLLVRLRPEWLGDRYTHNLYISYRRPWGPDSGLADSQAQGVRGPRVAVHQMRQKYDMSSYDIRGSHYYTGYLRAMPDATSWVVAAARLVIRTGNGGSAAGAGSAAGGAGGAAAGNTNGTSGSGSGTTTPCACPSPYTVAPGDYLYAISLKCAGGLTADAIAAANGIADPSRILVGQRLLLPGCGSSGSASGGGDTGSGDAGSAGPSCFCSSPYSVMSRDTLYVIATKCGGGLTPESIAAANSIVNMDWIQIGQKLTLPGCGGSSGGVAPFDTLYNIAVKCGGGRLTYDVIASANGIADPSRIAIGQKLVLPGCGVPVAGSGSGRRLTAADDSGVSDEEASAGPRAMAVQICRYVSDPTAECPVTPRPPPSPR</sequence>
<dbReference type="InterPro" id="IPR014044">
    <property type="entry name" value="CAP_dom"/>
</dbReference>
<dbReference type="PRINTS" id="PR00837">
    <property type="entry name" value="V5TPXLIKE"/>
</dbReference>
<dbReference type="InterPro" id="IPR001283">
    <property type="entry name" value="CRISP-related"/>
</dbReference>
<dbReference type="PANTHER" id="PTHR10334">
    <property type="entry name" value="CYSTEINE-RICH SECRETORY PROTEIN-RELATED"/>
    <property type="match status" value="1"/>
</dbReference>
<dbReference type="SUPFAM" id="SSF54106">
    <property type="entry name" value="LysM domain"/>
    <property type="match status" value="2"/>
</dbReference>
<dbReference type="InterPro" id="IPR008752">
    <property type="entry name" value="Peptidase_M11"/>
</dbReference>
<comment type="caution">
    <text evidence="3">The sequence shown here is derived from an EMBL/GenBank/DDBJ whole genome shotgun (WGS) entry which is preliminary data.</text>
</comment>
<feature type="domain" description="LysM" evidence="2">
    <location>
        <begin position="994"/>
        <end position="1041"/>
    </location>
</feature>
<dbReference type="InterPro" id="IPR034113">
    <property type="entry name" value="SCP_GAPR1-like"/>
</dbReference>
<dbReference type="OrthoDB" id="561004at2759"/>
<dbReference type="InterPro" id="IPR018244">
    <property type="entry name" value="Allrgn_V5/Tpx1_CS"/>
</dbReference>
<evidence type="ECO:0000313" key="3">
    <source>
        <dbReference type="EMBL" id="KAG2427140.1"/>
    </source>
</evidence>
<dbReference type="Gene3D" id="3.40.33.10">
    <property type="entry name" value="CAP"/>
    <property type="match status" value="1"/>
</dbReference>
<accession>A0A835SUQ1</accession>
<name>A0A835SUQ1_CHLIN</name>
<protein>
    <recommendedName>
        <fullName evidence="2">LysM domain-containing protein</fullName>
    </recommendedName>
</protein>
<reference evidence="3" key="1">
    <citation type="journal article" date="2020" name="bioRxiv">
        <title>Comparative genomics of Chlamydomonas.</title>
        <authorList>
            <person name="Craig R.J."/>
            <person name="Hasan A.R."/>
            <person name="Ness R.W."/>
            <person name="Keightley P.D."/>
        </authorList>
    </citation>
    <scope>NUCLEOTIDE SEQUENCE</scope>
    <source>
        <strain evidence="3">SAG 7.73</strain>
    </source>
</reference>
<evidence type="ECO:0000259" key="2">
    <source>
        <dbReference type="PROSITE" id="PS51782"/>
    </source>
</evidence>
<dbReference type="SMART" id="SM00198">
    <property type="entry name" value="SCP"/>
    <property type="match status" value="1"/>
</dbReference>
<dbReference type="CDD" id="cd05382">
    <property type="entry name" value="CAP_GAPR1-like"/>
    <property type="match status" value="1"/>
</dbReference>
<dbReference type="SMART" id="SM00257">
    <property type="entry name" value="LysM"/>
    <property type="match status" value="3"/>
</dbReference>
<dbReference type="PROSITE" id="PS51782">
    <property type="entry name" value="LYSM"/>
    <property type="match status" value="3"/>
</dbReference>
<evidence type="ECO:0000313" key="4">
    <source>
        <dbReference type="Proteomes" id="UP000650467"/>
    </source>
</evidence>
<feature type="region of interest" description="Disordered" evidence="1">
    <location>
        <begin position="1052"/>
        <end position="1072"/>
    </location>
</feature>
<dbReference type="Pfam" id="PF05548">
    <property type="entry name" value="Peptidase_M11"/>
    <property type="match status" value="1"/>
</dbReference>
<feature type="region of interest" description="Disordered" evidence="1">
    <location>
        <begin position="287"/>
        <end position="323"/>
    </location>
</feature>
<dbReference type="Pfam" id="PF01476">
    <property type="entry name" value="LysM"/>
    <property type="match status" value="3"/>
</dbReference>
<dbReference type="PROSITE" id="PS01009">
    <property type="entry name" value="CRISP_1"/>
    <property type="match status" value="1"/>
</dbReference>
<dbReference type="InterPro" id="IPR035940">
    <property type="entry name" value="CAP_sf"/>
</dbReference>
<organism evidence="3 4">
    <name type="scientific">Chlamydomonas incerta</name>
    <dbReference type="NCBI Taxonomy" id="51695"/>
    <lineage>
        <taxon>Eukaryota</taxon>
        <taxon>Viridiplantae</taxon>
        <taxon>Chlorophyta</taxon>
        <taxon>core chlorophytes</taxon>
        <taxon>Chlorophyceae</taxon>
        <taxon>CS clade</taxon>
        <taxon>Chlamydomonadales</taxon>
        <taxon>Chlamydomonadaceae</taxon>
        <taxon>Chlamydomonas</taxon>
    </lineage>
</organism>
<dbReference type="InterPro" id="IPR036779">
    <property type="entry name" value="LysM_dom_sf"/>
</dbReference>